<dbReference type="OrthoDB" id="1897399at2759"/>
<sequence length="270" mass="30541">MATEVIPIGTILAVIINQVTKTAEAAKDVVFDKDSFNVLSKCLFDIEAVLKELQLIDIKDSQAARLALESLEANVKKANHLVDNCKKRTRFYLLNKSSRIVNEVKQVTRDIGRSLDSLSRHIVNEMQSLDVDVDVETSHYSQLQIVNDKLIQVIELLSRADLEMGMSRRDVEKKSLVTSINKEFLGTANNPLEELARAIGAPSEIGNFRREIEEARIRKDRAESVFMEQVIALLSQVDIETRRDVKKKILVTLRNKKSPECKQTTARLIV</sequence>
<dbReference type="GO" id="GO:0007166">
    <property type="term" value="P:cell surface receptor signaling pathway"/>
    <property type="evidence" value="ECO:0007669"/>
    <property type="project" value="InterPro"/>
</dbReference>
<organism evidence="2 3">
    <name type="scientific">Corchorus capsularis</name>
    <name type="common">Jute</name>
    <dbReference type="NCBI Taxonomy" id="210143"/>
    <lineage>
        <taxon>Eukaryota</taxon>
        <taxon>Viridiplantae</taxon>
        <taxon>Streptophyta</taxon>
        <taxon>Embryophyta</taxon>
        <taxon>Tracheophyta</taxon>
        <taxon>Spermatophyta</taxon>
        <taxon>Magnoliopsida</taxon>
        <taxon>eudicotyledons</taxon>
        <taxon>Gunneridae</taxon>
        <taxon>Pentapetalae</taxon>
        <taxon>rosids</taxon>
        <taxon>malvids</taxon>
        <taxon>Malvales</taxon>
        <taxon>Malvaceae</taxon>
        <taxon>Grewioideae</taxon>
        <taxon>Apeibeae</taxon>
        <taxon>Corchorus</taxon>
    </lineage>
</organism>
<reference evidence="2 3" key="1">
    <citation type="submission" date="2013-09" db="EMBL/GenBank/DDBJ databases">
        <title>Corchorus capsularis genome sequencing.</title>
        <authorList>
            <person name="Alam M."/>
            <person name="Haque M.S."/>
            <person name="Islam M.S."/>
            <person name="Emdad E.M."/>
            <person name="Islam M.M."/>
            <person name="Ahmed B."/>
            <person name="Halim A."/>
            <person name="Hossen Q.M.M."/>
            <person name="Hossain M.Z."/>
            <person name="Ahmed R."/>
            <person name="Khan M.M."/>
            <person name="Islam R."/>
            <person name="Rashid M.M."/>
            <person name="Khan S.A."/>
            <person name="Rahman M.S."/>
            <person name="Alam M."/>
        </authorList>
    </citation>
    <scope>NUCLEOTIDE SEQUENCE [LARGE SCALE GENOMIC DNA]</scope>
    <source>
        <strain evidence="3">cv. CVL-1</strain>
        <tissue evidence="2">Whole seedling</tissue>
    </source>
</reference>
<comment type="caution">
    <text evidence="2">The sequence shown here is derived from an EMBL/GenBank/DDBJ whole genome shotgun (WGS) entry which is preliminary data.</text>
</comment>
<dbReference type="Gene3D" id="1.20.930.20">
    <property type="entry name" value="Adaptor protein Cbl, N-terminal domain"/>
    <property type="match status" value="1"/>
</dbReference>
<gene>
    <name evidence="2" type="ORF">CCACVL1_18647</name>
</gene>
<dbReference type="GO" id="GO:0016874">
    <property type="term" value="F:ligase activity"/>
    <property type="evidence" value="ECO:0007669"/>
    <property type="project" value="UniProtKB-KW"/>
</dbReference>
<accession>A0A1R3HKH9</accession>
<dbReference type="Gramene" id="OMO70822">
    <property type="protein sequence ID" value="OMO70822"/>
    <property type="gene ID" value="CCACVL1_18647"/>
</dbReference>
<dbReference type="Proteomes" id="UP000188268">
    <property type="component" value="Unassembled WGS sequence"/>
</dbReference>
<evidence type="ECO:0000313" key="3">
    <source>
        <dbReference type="Proteomes" id="UP000188268"/>
    </source>
</evidence>
<dbReference type="InterPro" id="IPR036537">
    <property type="entry name" value="Adaptor_Cbl_N_dom_sf"/>
</dbReference>
<dbReference type="EMBL" id="AWWV01011762">
    <property type="protein sequence ID" value="OMO70822.1"/>
    <property type="molecule type" value="Genomic_DNA"/>
</dbReference>
<dbReference type="InterPro" id="IPR052608">
    <property type="entry name" value="U-box_domain_protein"/>
</dbReference>
<keyword evidence="2" id="KW-0436">Ligase</keyword>
<keyword evidence="1" id="KW-0175">Coiled coil</keyword>
<name>A0A1R3HKH9_COCAP</name>
<dbReference type="AlphaFoldDB" id="A0A1R3HKH9"/>
<dbReference type="PANTHER" id="PTHR45958">
    <property type="entry name" value="RING-TYPE E3 UBIQUITIN TRANSFERASE"/>
    <property type="match status" value="1"/>
</dbReference>
<keyword evidence="3" id="KW-1185">Reference proteome</keyword>
<evidence type="ECO:0000313" key="2">
    <source>
        <dbReference type="EMBL" id="OMO70822.1"/>
    </source>
</evidence>
<evidence type="ECO:0000256" key="1">
    <source>
        <dbReference type="SAM" id="Coils"/>
    </source>
</evidence>
<protein>
    <submittedName>
        <fullName evidence="2">Putative E3 ubiquitin ligase PUB14</fullName>
    </submittedName>
</protein>
<feature type="coiled-coil region" evidence="1">
    <location>
        <begin position="61"/>
        <end position="88"/>
    </location>
</feature>
<dbReference type="OMA" id="WHRNIHG"/>
<proteinExistence type="predicted"/>
<dbReference type="STRING" id="210143.A0A1R3HKH9"/>
<dbReference type="PANTHER" id="PTHR45958:SF15">
    <property type="entry name" value="RING-TYPE E3 UBIQUITIN TRANSFERASE"/>
    <property type="match status" value="1"/>
</dbReference>